<organism evidence="1 2">
    <name type="scientific">Zunongwangia pacifica</name>
    <dbReference type="NCBI Taxonomy" id="2911062"/>
    <lineage>
        <taxon>Bacteria</taxon>
        <taxon>Pseudomonadati</taxon>
        <taxon>Bacteroidota</taxon>
        <taxon>Flavobacteriia</taxon>
        <taxon>Flavobacteriales</taxon>
        <taxon>Flavobacteriaceae</taxon>
        <taxon>Zunongwangia</taxon>
    </lineage>
</organism>
<dbReference type="RefSeq" id="WP_249601569.1">
    <property type="nucleotide sequence ID" value="NZ_JAKHSK010000013.1"/>
</dbReference>
<evidence type="ECO:0000313" key="1">
    <source>
        <dbReference type="EMBL" id="MCL6218714.1"/>
    </source>
</evidence>
<proteinExistence type="predicted"/>
<name>A0A9X2CNK3_9FLAO</name>
<dbReference type="EMBL" id="JAKHSK010000013">
    <property type="protein sequence ID" value="MCL6218714.1"/>
    <property type="molecule type" value="Genomic_DNA"/>
</dbReference>
<sequence>MEIKVINQRKFQFLENHKIILELYYPRWWSNNAEIRYLGKQFKIKAKGFWQNTFIILKNGLEIGSIKLNWKQDSVISLKAKSKTEKNYHLYQESFWHTKFVVKANESSVLRIHAKRNWKKFYPDFLLSTEDDQEHEDFNLIIAISVYLINNRLKSAAAGASIAAVS</sequence>
<keyword evidence="2" id="KW-1185">Reference proteome</keyword>
<reference evidence="1" key="1">
    <citation type="submission" date="2022-01" db="EMBL/GenBank/DDBJ databases">
        <title>Genome sequencing of Zunongwangia sp. M21534 genome.</title>
        <authorList>
            <person name="Chen Y."/>
            <person name="Dong C."/>
            <person name="Shao Z."/>
        </authorList>
    </citation>
    <scope>NUCLEOTIDE SEQUENCE</scope>
    <source>
        <strain evidence="1">MCCC M21534</strain>
    </source>
</reference>
<accession>A0A9X2CNK3</accession>
<comment type="caution">
    <text evidence="1">The sequence shown here is derived from an EMBL/GenBank/DDBJ whole genome shotgun (WGS) entry which is preliminary data.</text>
</comment>
<dbReference type="Proteomes" id="UP001139521">
    <property type="component" value="Unassembled WGS sequence"/>
</dbReference>
<dbReference type="AlphaFoldDB" id="A0A9X2CNK3"/>
<protein>
    <submittedName>
        <fullName evidence="1">Uncharacterized protein</fullName>
    </submittedName>
</protein>
<gene>
    <name evidence="1" type="ORF">L1967_10430</name>
</gene>
<evidence type="ECO:0000313" key="2">
    <source>
        <dbReference type="Proteomes" id="UP001139521"/>
    </source>
</evidence>